<sequence>MMLLQLEDAFAEHLAETYTFTVGNCTVRWEVSMEGFDETSIGYLSDDENGSYVQTVTVTKR</sequence>
<dbReference type="EMBL" id="DVHA01000231">
    <property type="protein sequence ID" value="HIR61341.1"/>
    <property type="molecule type" value="Genomic_DNA"/>
</dbReference>
<proteinExistence type="predicted"/>
<dbReference type="Proteomes" id="UP000824241">
    <property type="component" value="Unassembled WGS sequence"/>
</dbReference>
<comment type="caution">
    <text evidence="1">The sequence shown here is derived from an EMBL/GenBank/DDBJ whole genome shotgun (WGS) entry which is preliminary data.</text>
</comment>
<evidence type="ECO:0000313" key="1">
    <source>
        <dbReference type="EMBL" id="HIR61341.1"/>
    </source>
</evidence>
<dbReference type="AlphaFoldDB" id="A0A9D1J527"/>
<organism evidence="1 2">
    <name type="scientific">Candidatus Faecivivens stercoravium</name>
    <dbReference type="NCBI Taxonomy" id="2840803"/>
    <lineage>
        <taxon>Bacteria</taxon>
        <taxon>Bacillati</taxon>
        <taxon>Bacillota</taxon>
        <taxon>Clostridia</taxon>
        <taxon>Eubacteriales</taxon>
        <taxon>Oscillospiraceae</taxon>
        <taxon>Oscillospiraceae incertae sedis</taxon>
        <taxon>Candidatus Faecivivens</taxon>
    </lineage>
</organism>
<evidence type="ECO:0000313" key="2">
    <source>
        <dbReference type="Proteomes" id="UP000824241"/>
    </source>
</evidence>
<reference evidence="1" key="2">
    <citation type="journal article" date="2021" name="PeerJ">
        <title>Extensive microbial diversity within the chicken gut microbiome revealed by metagenomics and culture.</title>
        <authorList>
            <person name="Gilroy R."/>
            <person name="Ravi A."/>
            <person name="Getino M."/>
            <person name="Pursley I."/>
            <person name="Horton D.L."/>
            <person name="Alikhan N.F."/>
            <person name="Baker D."/>
            <person name="Gharbi K."/>
            <person name="Hall N."/>
            <person name="Watson M."/>
            <person name="Adriaenssens E.M."/>
            <person name="Foster-Nyarko E."/>
            <person name="Jarju S."/>
            <person name="Secka A."/>
            <person name="Antonio M."/>
            <person name="Oren A."/>
            <person name="Chaudhuri R.R."/>
            <person name="La Ragione R."/>
            <person name="Hildebrand F."/>
            <person name="Pallen M.J."/>
        </authorList>
    </citation>
    <scope>NUCLEOTIDE SEQUENCE</scope>
    <source>
        <strain evidence="1">CHK189-12415</strain>
    </source>
</reference>
<protein>
    <submittedName>
        <fullName evidence="1">Uncharacterized protein</fullName>
    </submittedName>
</protein>
<name>A0A9D1J527_9FIRM</name>
<accession>A0A9D1J527</accession>
<reference evidence="1" key="1">
    <citation type="submission" date="2020-10" db="EMBL/GenBank/DDBJ databases">
        <authorList>
            <person name="Gilroy R."/>
        </authorList>
    </citation>
    <scope>NUCLEOTIDE SEQUENCE</scope>
    <source>
        <strain evidence="1">CHK189-12415</strain>
    </source>
</reference>
<gene>
    <name evidence="1" type="ORF">IAB37_07200</name>
</gene>